<gene>
    <name evidence="2" type="ORF">Ana3638_06660</name>
</gene>
<reference evidence="2 3" key="1">
    <citation type="submission" date="2020-01" db="EMBL/GenBank/DDBJ databases">
        <title>Genome analysis of Anaerocolumna sp. CBA3638.</title>
        <authorList>
            <person name="Kim J."/>
            <person name="Roh S.W."/>
        </authorList>
    </citation>
    <scope>NUCLEOTIDE SEQUENCE [LARGE SCALE GENOMIC DNA]</scope>
    <source>
        <strain evidence="2 3">CBA3638</strain>
    </source>
</reference>
<proteinExistence type="predicted"/>
<dbReference type="AlphaFoldDB" id="A0A6P1TKA9"/>
<dbReference type="InterPro" id="IPR019074">
    <property type="entry name" value="YabQ"/>
</dbReference>
<feature type="transmembrane region" description="Helical" evidence="1">
    <location>
        <begin position="69"/>
        <end position="88"/>
    </location>
</feature>
<sequence>MNDAIMVELRFFGTSVLWGIILLILYDVLRIFRRVIIHNGFFIAFEDLIYWVVSSLLIFHMMYQQNNGIIRGFAILAMLIGMILYHSVFSELFVNTISTLLNQIINLTWKLFALILRPFRFIFRKIKRLFMWIFSKIKKFIQFLFKSLKKLKKSSKITVSDNEKGD</sequence>
<dbReference type="Proteomes" id="UP000464314">
    <property type="component" value="Chromosome"/>
</dbReference>
<dbReference type="KEGG" id="anr:Ana3638_06660"/>
<keyword evidence="1" id="KW-1133">Transmembrane helix</keyword>
<keyword evidence="3" id="KW-1185">Reference proteome</keyword>
<dbReference type="Pfam" id="PF09578">
    <property type="entry name" value="Spore_YabQ"/>
    <property type="match status" value="1"/>
</dbReference>
<keyword evidence="1" id="KW-0472">Membrane</keyword>
<organism evidence="2 3">
    <name type="scientific">Anaerocolumna sedimenticola</name>
    <dbReference type="NCBI Taxonomy" id="2696063"/>
    <lineage>
        <taxon>Bacteria</taxon>
        <taxon>Bacillati</taxon>
        <taxon>Bacillota</taxon>
        <taxon>Clostridia</taxon>
        <taxon>Lachnospirales</taxon>
        <taxon>Lachnospiraceae</taxon>
        <taxon>Anaerocolumna</taxon>
    </lineage>
</organism>
<dbReference type="EMBL" id="CP048000">
    <property type="protein sequence ID" value="QHQ60491.1"/>
    <property type="molecule type" value="Genomic_DNA"/>
</dbReference>
<accession>A0A6P1TKA9</accession>
<feature type="transmembrane region" description="Helical" evidence="1">
    <location>
        <begin position="41"/>
        <end position="63"/>
    </location>
</feature>
<evidence type="ECO:0000313" key="3">
    <source>
        <dbReference type="Proteomes" id="UP000464314"/>
    </source>
</evidence>
<keyword evidence="1" id="KW-0812">Transmembrane</keyword>
<protein>
    <submittedName>
        <fullName evidence="2">Spore cortex biosynthesis protein YabQ</fullName>
    </submittedName>
</protein>
<dbReference type="NCBIfam" id="TIGR02893">
    <property type="entry name" value="spore_yabQ"/>
    <property type="match status" value="1"/>
</dbReference>
<feature type="transmembrane region" description="Helical" evidence="1">
    <location>
        <begin position="12"/>
        <end position="29"/>
    </location>
</feature>
<feature type="transmembrane region" description="Helical" evidence="1">
    <location>
        <begin position="100"/>
        <end position="123"/>
    </location>
</feature>
<evidence type="ECO:0000256" key="1">
    <source>
        <dbReference type="SAM" id="Phobius"/>
    </source>
</evidence>
<dbReference type="RefSeq" id="WP_161837327.1">
    <property type="nucleotide sequence ID" value="NZ_CP048000.1"/>
</dbReference>
<evidence type="ECO:0000313" key="2">
    <source>
        <dbReference type="EMBL" id="QHQ60491.1"/>
    </source>
</evidence>
<name>A0A6P1TKA9_9FIRM</name>